<protein>
    <submittedName>
        <fullName evidence="7">Holin-like protein</fullName>
    </submittedName>
</protein>
<keyword evidence="3 6" id="KW-0812">Transmembrane</keyword>
<keyword evidence="8" id="KW-1185">Reference proteome</keyword>
<reference evidence="7 8" key="1">
    <citation type="submission" date="2018-06" db="EMBL/GenBank/DDBJ databases">
        <title>Genomic Encyclopedia of Type Strains, Phase I: the one thousand microbial genomes (KMG-I) project.</title>
        <authorList>
            <person name="Kyrpides N."/>
        </authorList>
    </citation>
    <scope>NUCLEOTIDE SEQUENCE [LARGE SCALE GENOMIC DNA]</scope>
    <source>
        <strain evidence="7 8">DSM 19573</strain>
    </source>
</reference>
<keyword evidence="2" id="KW-1003">Cell membrane</keyword>
<evidence type="ECO:0000256" key="3">
    <source>
        <dbReference type="ARBA" id="ARBA00022692"/>
    </source>
</evidence>
<gene>
    <name evidence="7" type="ORF">LY28_01122</name>
</gene>
<evidence type="ECO:0000313" key="8">
    <source>
        <dbReference type="Proteomes" id="UP000248132"/>
    </source>
</evidence>
<evidence type="ECO:0000256" key="2">
    <source>
        <dbReference type="ARBA" id="ARBA00022475"/>
    </source>
</evidence>
<keyword evidence="5 6" id="KW-0472">Membrane</keyword>
<comment type="caution">
    <text evidence="7">The sequence shown here is derived from an EMBL/GenBank/DDBJ whole genome shotgun (WGS) entry which is preliminary data.</text>
</comment>
<dbReference type="EMBL" id="QKMR01000005">
    <property type="protein sequence ID" value="PYG88767.1"/>
    <property type="molecule type" value="Genomic_DNA"/>
</dbReference>
<evidence type="ECO:0000256" key="6">
    <source>
        <dbReference type="SAM" id="Phobius"/>
    </source>
</evidence>
<comment type="subcellular location">
    <subcellularLocation>
        <location evidence="1">Cell membrane</location>
        <topology evidence="1">Multi-pass membrane protein</topology>
    </subcellularLocation>
</comment>
<organism evidence="7 8">
    <name type="scientific">Ruminiclostridium sufflavum DSM 19573</name>
    <dbReference type="NCBI Taxonomy" id="1121337"/>
    <lineage>
        <taxon>Bacteria</taxon>
        <taxon>Bacillati</taxon>
        <taxon>Bacillota</taxon>
        <taxon>Clostridia</taxon>
        <taxon>Eubacteriales</taxon>
        <taxon>Oscillospiraceae</taxon>
        <taxon>Ruminiclostridium</taxon>
    </lineage>
</organism>
<evidence type="ECO:0000256" key="5">
    <source>
        <dbReference type="ARBA" id="ARBA00023136"/>
    </source>
</evidence>
<feature type="transmembrane region" description="Helical" evidence="6">
    <location>
        <begin position="59"/>
        <end position="80"/>
    </location>
</feature>
<dbReference type="Proteomes" id="UP000248132">
    <property type="component" value="Unassembled WGS sequence"/>
</dbReference>
<evidence type="ECO:0000256" key="1">
    <source>
        <dbReference type="ARBA" id="ARBA00004651"/>
    </source>
</evidence>
<feature type="transmembrane region" description="Helical" evidence="6">
    <location>
        <begin position="31"/>
        <end position="47"/>
    </location>
</feature>
<accession>A0A318XM10</accession>
<feature type="transmembrane region" description="Helical" evidence="6">
    <location>
        <begin position="86"/>
        <end position="107"/>
    </location>
</feature>
<dbReference type="PANTHER" id="PTHR33931">
    <property type="entry name" value="HOLIN-LIKE PROTEIN CIDA-RELATED"/>
    <property type="match status" value="1"/>
</dbReference>
<evidence type="ECO:0000313" key="7">
    <source>
        <dbReference type="EMBL" id="PYG88767.1"/>
    </source>
</evidence>
<dbReference type="AlphaFoldDB" id="A0A318XM10"/>
<dbReference type="GO" id="GO:0005886">
    <property type="term" value="C:plasma membrane"/>
    <property type="evidence" value="ECO:0007669"/>
    <property type="project" value="UniProtKB-SubCell"/>
</dbReference>
<sequence length="117" mass="13302">MKLLRQFLIVLIICFLGEVLNKVVHIPLPGSIIGMLLLFVCLLLGIIKLEMIEEISRFLLDHLAFFFIPAGVGLIAYAGILKRNLIPILVICFATTFLVMIVTGWTVQIIKRRLKRR</sequence>
<evidence type="ECO:0000256" key="4">
    <source>
        <dbReference type="ARBA" id="ARBA00022989"/>
    </source>
</evidence>
<dbReference type="OrthoDB" id="3176438at2"/>
<dbReference type="InterPro" id="IPR005538">
    <property type="entry name" value="LrgA/CidA"/>
</dbReference>
<keyword evidence="4 6" id="KW-1133">Transmembrane helix</keyword>
<dbReference type="PANTHER" id="PTHR33931:SF2">
    <property type="entry name" value="HOLIN-LIKE PROTEIN CIDA"/>
    <property type="match status" value="1"/>
</dbReference>
<name>A0A318XM10_9FIRM</name>
<dbReference type="RefSeq" id="WP_110461190.1">
    <property type="nucleotide sequence ID" value="NZ_QKMR01000005.1"/>
</dbReference>
<proteinExistence type="predicted"/>
<dbReference type="Pfam" id="PF03788">
    <property type="entry name" value="LrgA"/>
    <property type="match status" value="1"/>
</dbReference>